<reference evidence="1" key="2">
    <citation type="submission" date="2025-08" db="UniProtKB">
        <authorList>
            <consortium name="RefSeq"/>
        </authorList>
    </citation>
    <scope>IDENTIFICATION</scope>
</reference>
<protein>
    <submittedName>
        <fullName evidence="1">Uncharacterized protein</fullName>
    </submittedName>
</protein>
<dbReference type="VEuPathDB" id="FungiDB:An02g12720"/>
<dbReference type="AlphaFoldDB" id="A0AAJ8BTF0"/>
<evidence type="ECO:0000313" key="1">
    <source>
        <dbReference type="RefSeq" id="XP_059603550.1"/>
    </source>
</evidence>
<gene>
    <name evidence="1" type="ORF">An02g12720</name>
</gene>
<name>A0AAJ8BTF0_ASPNG</name>
<dbReference type="GeneID" id="84590526"/>
<accession>A0AAJ8BTF0</accession>
<proteinExistence type="predicted"/>
<dbReference type="KEGG" id="ang:An02g12720"/>
<organism evidence="1">
    <name type="scientific">Aspergillus niger</name>
    <dbReference type="NCBI Taxonomy" id="5061"/>
    <lineage>
        <taxon>Eukaryota</taxon>
        <taxon>Fungi</taxon>
        <taxon>Dikarya</taxon>
        <taxon>Ascomycota</taxon>
        <taxon>Pezizomycotina</taxon>
        <taxon>Eurotiomycetes</taxon>
        <taxon>Eurotiomycetidae</taxon>
        <taxon>Eurotiales</taxon>
        <taxon>Aspergillaceae</taxon>
        <taxon>Aspergillus</taxon>
        <taxon>Aspergillus subgen. Circumdati</taxon>
    </lineage>
</organism>
<reference evidence="1" key="1">
    <citation type="submission" date="2025-02" db="EMBL/GenBank/DDBJ databases">
        <authorList>
            <consortium name="NCBI Genome Project"/>
        </authorList>
    </citation>
    <scope>NUCLEOTIDE SEQUENCE</scope>
</reference>
<dbReference type="RefSeq" id="XP_059603550.1">
    <property type="nucleotide sequence ID" value="XM_059746707.1"/>
</dbReference>
<sequence length="183" mass="20478">MAPTAAASHSAWRNQRPDCLSVAFGLEWMVARVDALLVSRSMTWLMTATWKLRLPMLMLASKQSELEAVSVEGLGAMSFDCWVLQGVLLAPFLSNAGNAVCRSQQYMFQTECLPEFSKFFPLLEEVSPASSISWRTILRNVDEEPQRHQLKGSDLFGIGHVHPRIAEVVVLVDYQRAGHDGER</sequence>